<reference evidence="1 2" key="1">
    <citation type="submission" date="2023-07" db="EMBL/GenBank/DDBJ databases">
        <title>Genomic Encyclopedia of Type Strains, Phase IV (KMG-IV): sequencing the most valuable type-strain genomes for metagenomic binning, comparative biology and taxonomic classification.</title>
        <authorList>
            <person name="Goeker M."/>
        </authorList>
    </citation>
    <scope>NUCLEOTIDE SEQUENCE [LARGE SCALE GENOMIC DNA]</scope>
    <source>
        <strain evidence="1 2">DSM 1112</strain>
    </source>
</reference>
<proteinExistence type="predicted"/>
<comment type="caution">
    <text evidence="1">The sequence shown here is derived from an EMBL/GenBank/DDBJ whole genome shotgun (WGS) entry which is preliminary data.</text>
</comment>
<dbReference type="EMBL" id="JAUSVF010000002">
    <property type="protein sequence ID" value="MDQ0322465.1"/>
    <property type="molecule type" value="Genomic_DNA"/>
</dbReference>
<organism evidence="1 2">
    <name type="scientific">Pararhizobium capsulatum DSM 1112</name>
    <dbReference type="NCBI Taxonomy" id="1121113"/>
    <lineage>
        <taxon>Bacteria</taxon>
        <taxon>Pseudomonadati</taxon>
        <taxon>Pseudomonadota</taxon>
        <taxon>Alphaproteobacteria</taxon>
        <taxon>Hyphomicrobiales</taxon>
        <taxon>Rhizobiaceae</taxon>
        <taxon>Rhizobium/Agrobacterium group</taxon>
        <taxon>Pararhizobium</taxon>
    </lineage>
</organism>
<protein>
    <submittedName>
        <fullName evidence="1">Uncharacterized protein</fullName>
    </submittedName>
</protein>
<dbReference type="RefSeq" id="WP_307234096.1">
    <property type="nucleotide sequence ID" value="NZ_JAUSVF010000002.1"/>
</dbReference>
<evidence type="ECO:0000313" key="2">
    <source>
        <dbReference type="Proteomes" id="UP001230207"/>
    </source>
</evidence>
<sequence length="56" mass="6250">MQRLKVTYRLEAFADLKQINIDIALLSQSRALAIWIPERIMACGKIGDAPHGRCPG</sequence>
<keyword evidence="2" id="KW-1185">Reference proteome</keyword>
<accession>A0ABU0BW28</accession>
<gene>
    <name evidence="1" type="ORF">QO002_004671</name>
</gene>
<name>A0ABU0BW28_9HYPH</name>
<dbReference type="Proteomes" id="UP001230207">
    <property type="component" value="Unassembled WGS sequence"/>
</dbReference>
<evidence type="ECO:0000313" key="1">
    <source>
        <dbReference type="EMBL" id="MDQ0322465.1"/>
    </source>
</evidence>